<evidence type="ECO:0000259" key="5">
    <source>
        <dbReference type="Pfam" id="PF04198"/>
    </source>
</evidence>
<evidence type="ECO:0000256" key="1">
    <source>
        <dbReference type="ARBA" id="ARBA00010466"/>
    </source>
</evidence>
<evidence type="ECO:0000313" key="7">
    <source>
        <dbReference type="EMBL" id="REE66391.1"/>
    </source>
</evidence>
<reference evidence="7 8" key="1">
    <citation type="submission" date="2018-08" db="EMBL/GenBank/DDBJ databases">
        <title>Genomic Encyclopedia of Type Strains, Phase III (KMG-III): the genomes of soil and plant-associated and newly described type strains.</title>
        <authorList>
            <person name="Whitman W."/>
        </authorList>
    </citation>
    <scope>NUCLEOTIDE SEQUENCE [LARGE SCALE GENOMIC DNA]</scope>
    <source>
        <strain evidence="7 8">CGMCC 1.10966</strain>
    </source>
</reference>
<dbReference type="AlphaFoldDB" id="A0A3D9R2B0"/>
<evidence type="ECO:0000256" key="3">
    <source>
        <dbReference type="ARBA" id="ARBA00023125"/>
    </source>
</evidence>
<dbReference type="GO" id="GO:0003677">
    <property type="term" value="F:DNA binding"/>
    <property type="evidence" value="ECO:0007669"/>
    <property type="project" value="UniProtKB-KW"/>
</dbReference>
<dbReference type="InterPro" id="IPR007324">
    <property type="entry name" value="Sugar-bd_dom_put"/>
</dbReference>
<comment type="caution">
    <text evidence="7">The sequence shown here is derived from an EMBL/GenBank/DDBJ whole genome shotgun (WGS) entry which is preliminary data.</text>
</comment>
<accession>A0A3D9R2B0</accession>
<comment type="similarity">
    <text evidence="1">Belongs to the SorC transcriptional regulatory family.</text>
</comment>
<gene>
    <name evidence="7" type="ORF">A8990_15113</name>
</gene>
<proteinExistence type="inferred from homology"/>
<dbReference type="EMBL" id="QTTN01000051">
    <property type="protein sequence ID" value="REE66391.1"/>
    <property type="molecule type" value="Genomic_DNA"/>
</dbReference>
<feature type="domain" description="Sugar-binding" evidence="5">
    <location>
        <begin position="91"/>
        <end position="336"/>
    </location>
</feature>
<dbReference type="InterPro" id="IPR037171">
    <property type="entry name" value="NagB/RpiA_transferase-like"/>
</dbReference>
<feature type="domain" description="CggR N-terminal DNA binding" evidence="6">
    <location>
        <begin position="18"/>
        <end position="87"/>
    </location>
</feature>
<dbReference type="InterPro" id="IPR051054">
    <property type="entry name" value="SorC_transcr_regulators"/>
</dbReference>
<keyword evidence="8" id="KW-1185">Reference proteome</keyword>
<dbReference type="SUPFAM" id="SSF100950">
    <property type="entry name" value="NagB/RpiA/CoA transferase-like"/>
    <property type="match status" value="1"/>
</dbReference>
<evidence type="ECO:0000256" key="4">
    <source>
        <dbReference type="ARBA" id="ARBA00023163"/>
    </source>
</evidence>
<dbReference type="InterPro" id="IPR048715">
    <property type="entry name" value="CggR_N"/>
</dbReference>
<protein>
    <submittedName>
        <fullName evidence="7">Central glycolytic genes regulator</fullName>
    </submittedName>
</protein>
<dbReference type="RefSeq" id="WP_116192266.1">
    <property type="nucleotide sequence ID" value="NZ_QTTN01000051.1"/>
</dbReference>
<dbReference type="Gene3D" id="3.40.50.1360">
    <property type="match status" value="1"/>
</dbReference>
<dbReference type="PANTHER" id="PTHR34294:SF5">
    <property type="entry name" value="CENTRAL GLYCOLYTIC GENES REGULATOR"/>
    <property type="match status" value="1"/>
</dbReference>
<sequence>MQTLIEIQQQLLPDLLVVMRKRYLILRQVMLSDMVGRRTLAASLDMTERVLRAETDFLKAQGLLLIDAAGMRISEAGKRLLEDMEPFYKTMFGLSELEERIRHHFGLKQVVIVSGDSDSSPHTKRELGKAGCAVLSKAMKQNDVIAVTGGSTMAQVANQLTTQTPFKGNWFVPARGGLGESLDYQANTIASTMAKRTGAQYRMLHVPDHLGEEAYTSLMQEPNVREIVEVIRSARIVIHGIGDAMVMARRRRVDATVVEAMEAEGALAESFGYYFDRSGAVVHKMLTAGLRLEDIMETEVVIAIAGGRSKGEAIAAVMHFGHDDVLVTDEAAALEIAAIIDKEEQEASATSK</sequence>
<dbReference type="InterPro" id="IPR036388">
    <property type="entry name" value="WH-like_DNA-bd_sf"/>
</dbReference>
<evidence type="ECO:0000256" key="2">
    <source>
        <dbReference type="ARBA" id="ARBA00023015"/>
    </source>
</evidence>
<dbReference type="Pfam" id="PF04198">
    <property type="entry name" value="Sugar-bind"/>
    <property type="match status" value="1"/>
</dbReference>
<organism evidence="7 8">
    <name type="scientific">Paenibacillus taihuensis</name>
    <dbReference type="NCBI Taxonomy" id="1156355"/>
    <lineage>
        <taxon>Bacteria</taxon>
        <taxon>Bacillati</taxon>
        <taxon>Bacillota</taxon>
        <taxon>Bacilli</taxon>
        <taxon>Bacillales</taxon>
        <taxon>Paenibacillaceae</taxon>
        <taxon>Paenibacillus</taxon>
    </lineage>
</organism>
<dbReference type="Gene3D" id="1.10.10.10">
    <property type="entry name" value="Winged helix-like DNA-binding domain superfamily/Winged helix DNA-binding domain"/>
    <property type="match status" value="1"/>
</dbReference>
<keyword evidence="4" id="KW-0804">Transcription</keyword>
<dbReference type="Proteomes" id="UP000256304">
    <property type="component" value="Unassembled WGS sequence"/>
</dbReference>
<dbReference type="Pfam" id="PF21715">
    <property type="entry name" value="CggR_N"/>
    <property type="match status" value="1"/>
</dbReference>
<dbReference type="SUPFAM" id="SSF46785">
    <property type="entry name" value="Winged helix' DNA-binding domain"/>
    <property type="match status" value="1"/>
</dbReference>
<evidence type="ECO:0000259" key="6">
    <source>
        <dbReference type="Pfam" id="PF21715"/>
    </source>
</evidence>
<dbReference type="PANTHER" id="PTHR34294">
    <property type="entry name" value="TRANSCRIPTIONAL REGULATOR-RELATED"/>
    <property type="match status" value="1"/>
</dbReference>
<evidence type="ECO:0000313" key="8">
    <source>
        <dbReference type="Proteomes" id="UP000256304"/>
    </source>
</evidence>
<name>A0A3D9R2B0_9BACL</name>
<keyword evidence="3" id="KW-0238">DNA-binding</keyword>
<keyword evidence="2" id="KW-0805">Transcription regulation</keyword>
<dbReference type="OrthoDB" id="9793820at2"/>
<dbReference type="InterPro" id="IPR036390">
    <property type="entry name" value="WH_DNA-bd_sf"/>
</dbReference>
<dbReference type="GO" id="GO:0030246">
    <property type="term" value="F:carbohydrate binding"/>
    <property type="evidence" value="ECO:0007669"/>
    <property type="project" value="InterPro"/>
</dbReference>